<evidence type="ECO:0000313" key="8">
    <source>
        <dbReference type="Proteomes" id="UP000053797"/>
    </source>
</evidence>
<dbReference type="Proteomes" id="UP000053797">
    <property type="component" value="Unassembled WGS sequence"/>
</dbReference>
<accession>A0A0V8GIY3</accession>
<feature type="domain" description="Methyltransferase" evidence="5">
    <location>
        <begin position="49"/>
        <end position="137"/>
    </location>
</feature>
<dbReference type="CDD" id="cd02440">
    <property type="entry name" value="AdoMet_MTases"/>
    <property type="match status" value="1"/>
</dbReference>
<dbReference type="InterPro" id="IPR023553">
    <property type="entry name" value="Uncharacterised_MeTfrase_YrrT"/>
</dbReference>
<name>A0A0V8GIY3_9BACL</name>
<dbReference type="OrthoDB" id="465705at2"/>
<comment type="similarity">
    <text evidence="4">Belongs to the methyltransferase superfamily. YrrT family.</text>
</comment>
<dbReference type="EMBL" id="LNQL01000001">
    <property type="protein sequence ID" value="KSU50208.1"/>
    <property type="molecule type" value="Genomic_DNA"/>
</dbReference>
<dbReference type="RefSeq" id="WP_058264686.1">
    <property type="nucleotide sequence ID" value="NZ_FMYN01000001.1"/>
</dbReference>
<dbReference type="HAMAP" id="MF_02100">
    <property type="entry name" value="Methyltr_YrrT"/>
    <property type="match status" value="1"/>
</dbReference>
<dbReference type="InterPro" id="IPR041698">
    <property type="entry name" value="Methyltransf_25"/>
</dbReference>
<keyword evidence="3 4" id="KW-0949">S-adenosyl-L-methionine</keyword>
<dbReference type="EMBL" id="JBAWKY010000001">
    <property type="protein sequence ID" value="MEI4461802.1"/>
    <property type="molecule type" value="Genomic_DNA"/>
</dbReference>
<evidence type="ECO:0000256" key="1">
    <source>
        <dbReference type="ARBA" id="ARBA00022603"/>
    </source>
</evidence>
<feature type="binding site" evidence="4">
    <location>
        <position position="74"/>
    </location>
    <ligand>
        <name>S-adenosyl-L-methionine</name>
        <dbReference type="ChEBI" id="CHEBI:59789"/>
    </ligand>
</feature>
<evidence type="ECO:0000313" key="9">
    <source>
        <dbReference type="Proteomes" id="UP001387110"/>
    </source>
</evidence>
<comment type="function">
    <text evidence="4">Could be a S-adenosyl-L-methionine-dependent methyltransferase.</text>
</comment>
<keyword evidence="9" id="KW-1185">Reference proteome</keyword>
<reference evidence="7 9" key="2">
    <citation type="submission" date="2023-12" db="EMBL/GenBank/DDBJ databases">
        <authorList>
            <person name="Easwaran N."/>
            <person name="Lazarus H.P.S."/>
        </authorList>
    </citation>
    <scope>NUCLEOTIDE SEQUENCE [LARGE SCALE GENOMIC DNA]</scope>
    <source>
        <strain evidence="7 9">VIT-2023</strain>
    </source>
</reference>
<dbReference type="AlphaFoldDB" id="A0A0V8GIY3"/>
<reference evidence="6 8" key="1">
    <citation type="journal article" date="2015" name="Int. J. Syst. Evol. Microbiol.">
        <title>Exiguobacterium enclense sp. nov., isolated from sediment.</title>
        <authorList>
            <person name="Dastager S.G."/>
            <person name="Mawlankar R."/>
            <person name="Sonalkar V.V."/>
            <person name="Thorat M.N."/>
            <person name="Mual P."/>
            <person name="Verma A."/>
            <person name="Krishnamurthi S."/>
            <person name="Tang S.K."/>
            <person name="Li W.J."/>
        </authorList>
    </citation>
    <scope>NUCLEOTIDE SEQUENCE [LARGE SCALE GENOMIC DNA]</scope>
    <source>
        <strain evidence="6 8">NIO-1109</strain>
    </source>
</reference>
<gene>
    <name evidence="6" type="ORF">AS033_02195</name>
    <name evidence="7" type="ORF">SZL87_05075</name>
</gene>
<proteinExistence type="inferred from homology"/>
<comment type="caution">
    <text evidence="6">The sequence shown here is derived from an EMBL/GenBank/DDBJ whole genome shotgun (WGS) entry which is preliminary data.</text>
</comment>
<dbReference type="Gene3D" id="3.40.50.150">
    <property type="entry name" value="Vaccinia Virus protein VP39"/>
    <property type="match status" value="1"/>
</dbReference>
<evidence type="ECO:0000256" key="3">
    <source>
        <dbReference type="ARBA" id="ARBA00022691"/>
    </source>
</evidence>
<dbReference type="GO" id="GO:0008757">
    <property type="term" value="F:S-adenosylmethionine-dependent methyltransferase activity"/>
    <property type="evidence" value="ECO:0007669"/>
    <property type="project" value="UniProtKB-UniRule"/>
</dbReference>
<evidence type="ECO:0000256" key="2">
    <source>
        <dbReference type="ARBA" id="ARBA00022679"/>
    </source>
</evidence>
<feature type="binding site" evidence="4">
    <location>
        <position position="53"/>
    </location>
    <ligand>
        <name>S-adenosyl-L-methionine</name>
        <dbReference type="ChEBI" id="CHEBI:59789"/>
    </ligand>
</feature>
<evidence type="ECO:0000256" key="4">
    <source>
        <dbReference type="HAMAP-Rule" id="MF_02100"/>
    </source>
</evidence>
<dbReference type="Proteomes" id="UP001387110">
    <property type="component" value="Unassembled WGS sequence"/>
</dbReference>
<keyword evidence="1 4" id="KW-0489">Methyltransferase</keyword>
<sequence>MTVRFMDVFTEWASTYDETVTGHDPEYKEVFRRYDEILDTVADKAQSPVIEFGAGTGNLTQRLLARHDAVLAVEPSPEMRAILTEKIPSLDVQDGHFLSFEAQEARSFVSTYAFHHLTDEEKGEAIELMASHLPADGKIVYADTMFVSEEARLQTIREARAQGFDALAEDLEREFYPLIPVMEELFTARGFTVKFIQYNHFVWLVEAEKMGE</sequence>
<dbReference type="PANTHER" id="PTHR43861">
    <property type="entry name" value="TRANS-ACONITATE 2-METHYLTRANSFERASE-RELATED"/>
    <property type="match status" value="1"/>
</dbReference>
<protein>
    <recommendedName>
        <fullName evidence="4">Uncharacterized methyltransferase AS033_02195</fullName>
        <ecNumber evidence="4">2.1.1.-</ecNumber>
    </recommendedName>
</protein>
<dbReference type="GO" id="GO:0032259">
    <property type="term" value="P:methylation"/>
    <property type="evidence" value="ECO:0007669"/>
    <property type="project" value="UniProtKB-KW"/>
</dbReference>
<evidence type="ECO:0000259" key="5">
    <source>
        <dbReference type="Pfam" id="PF13649"/>
    </source>
</evidence>
<evidence type="ECO:0000313" key="6">
    <source>
        <dbReference type="EMBL" id="KSU50208.1"/>
    </source>
</evidence>
<comment type="caution">
    <text evidence="4">Lacks conserved residue(s) required for the propagation of feature annotation.</text>
</comment>
<evidence type="ECO:0000313" key="7">
    <source>
        <dbReference type="EMBL" id="MEI4461802.1"/>
    </source>
</evidence>
<keyword evidence="2 4" id="KW-0808">Transferase</keyword>
<dbReference type="EC" id="2.1.1.-" evidence="4"/>
<dbReference type="SUPFAM" id="SSF53335">
    <property type="entry name" value="S-adenosyl-L-methionine-dependent methyltransferases"/>
    <property type="match status" value="1"/>
</dbReference>
<dbReference type="InterPro" id="IPR029063">
    <property type="entry name" value="SAM-dependent_MTases_sf"/>
</dbReference>
<dbReference type="PANTHER" id="PTHR43861:SF1">
    <property type="entry name" value="TRANS-ACONITATE 2-METHYLTRANSFERASE"/>
    <property type="match status" value="1"/>
</dbReference>
<dbReference type="Pfam" id="PF13649">
    <property type="entry name" value="Methyltransf_25"/>
    <property type="match status" value="1"/>
</dbReference>
<organism evidence="6 8">
    <name type="scientific">Exiguobacterium indicum</name>
    <dbReference type="NCBI Taxonomy" id="296995"/>
    <lineage>
        <taxon>Bacteria</taxon>
        <taxon>Bacillati</taxon>
        <taxon>Bacillota</taxon>
        <taxon>Bacilli</taxon>
        <taxon>Bacillales</taxon>
        <taxon>Bacillales Family XII. Incertae Sedis</taxon>
        <taxon>Exiguobacterium</taxon>
    </lineage>
</organism>